<feature type="compositionally biased region" description="Polar residues" evidence="4">
    <location>
        <begin position="489"/>
        <end position="506"/>
    </location>
</feature>
<comment type="subcellular location">
    <subcellularLocation>
        <location evidence="1">Nucleus</location>
    </subcellularLocation>
</comment>
<proteinExistence type="predicted"/>
<evidence type="ECO:0000256" key="3">
    <source>
        <dbReference type="ARBA" id="ARBA00023242"/>
    </source>
</evidence>
<feature type="domain" description="Nucleoporin Nup159/Nup146 N-terminal" evidence="5">
    <location>
        <begin position="2"/>
        <end position="99"/>
    </location>
</feature>
<feature type="region of interest" description="Disordered" evidence="4">
    <location>
        <begin position="355"/>
        <end position="394"/>
    </location>
</feature>
<evidence type="ECO:0000256" key="2">
    <source>
        <dbReference type="ARBA" id="ARBA00022448"/>
    </source>
</evidence>
<feature type="region of interest" description="Disordered" evidence="4">
    <location>
        <begin position="986"/>
        <end position="1175"/>
    </location>
</feature>
<feature type="compositionally biased region" description="Basic and acidic residues" evidence="4">
    <location>
        <begin position="780"/>
        <end position="819"/>
    </location>
</feature>
<dbReference type="EMBL" id="BDGI01000133">
    <property type="protein sequence ID" value="GAV29710.1"/>
    <property type="molecule type" value="Genomic_DNA"/>
</dbReference>
<dbReference type="Gene3D" id="2.130.10.10">
    <property type="entry name" value="YVTN repeat-like/Quinoprotein amine dehydrogenase"/>
    <property type="match status" value="1"/>
</dbReference>
<feature type="region of interest" description="Disordered" evidence="4">
    <location>
        <begin position="178"/>
        <end position="213"/>
    </location>
</feature>
<feature type="compositionally biased region" description="Polar residues" evidence="4">
    <location>
        <begin position="920"/>
        <end position="948"/>
    </location>
</feature>
<evidence type="ECO:0000259" key="5">
    <source>
        <dbReference type="Pfam" id="PF16755"/>
    </source>
</evidence>
<feature type="region of interest" description="Disordered" evidence="4">
    <location>
        <begin position="448"/>
        <end position="511"/>
    </location>
</feature>
<organism evidence="6 7">
    <name type="scientific">Pichia membranifaciens</name>
    <dbReference type="NCBI Taxonomy" id="4926"/>
    <lineage>
        <taxon>Eukaryota</taxon>
        <taxon>Fungi</taxon>
        <taxon>Dikarya</taxon>
        <taxon>Ascomycota</taxon>
        <taxon>Saccharomycotina</taxon>
        <taxon>Pichiomycetes</taxon>
        <taxon>Pichiales</taxon>
        <taxon>Pichiaceae</taxon>
        <taxon>Pichia</taxon>
    </lineage>
</organism>
<feature type="compositionally biased region" description="Acidic residues" evidence="4">
    <location>
        <begin position="1012"/>
        <end position="1021"/>
    </location>
</feature>
<dbReference type="SUPFAM" id="SSF117289">
    <property type="entry name" value="Nucleoporin domain"/>
    <property type="match status" value="1"/>
</dbReference>
<evidence type="ECO:0000313" key="6">
    <source>
        <dbReference type="EMBL" id="GAV29710.1"/>
    </source>
</evidence>
<evidence type="ECO:0000313" key="7">
    <source>
        <dbReference type="Proteomes" id="UP000186136"/>
    </source>
</evidence>
<feature type="compositionally biased region" description="Polar residues" evidence="4">
    <location>
        <begin position="1085"/>
        <end position="1110"/>
    </location>
</feature>
<keyword evidence="2" id="KW-0813">Transport</keyword>
<feature type="region of interest" description="Disordered" evidence="4">
    <location>
        <begin position="780"/>
        <end position="955"/>
    </location>
</feature>
<keyword evidence="3" id="KW-0539">Nucleus</keyword>
<evidence type="ECO:0000256" key="1">
    <source>
        <dbReference type="ARBA" id="ARBA00004123"/>
    </source>
</evidence>
<dbReference type="InterPro" id="IPR039462">
    <property type="entry name" value="Nup159/Nup146_N"/>
</dbReference>
<feature type="compositionally biased region" description="Acidic residues" evidence="4">
    <location>
        <begin position="451"/>
        <end position="483"/>
    </location>
</feature>
<comment type="caution">
    <text evidence="6">The sequence shown here is derived from an EMBL/GenBank/DDBJ whole genome shotgun (WGS) entry which is preliminary data.</text>
</comment>
<feature type="compositionally biased region" description="Polar residues" evidence="4">
    <location>
        <begin position="178"/>
        <end position="199"/>
    </location>
</feature>
<gene>
    <name evidence="6" type="ORF">PMKS-003212</name>
</gene>
<feature type="region of interest" description="Disordered" evidence="4">
    <location>
        <begin position="111"/>
        <end position="162"/>
    </location>
</feature>
<reference evidence="6 7" key="1">
    <citation type="submission" date="2016-08" db="EMBL/GenBank/DDBJ databases">
        <title>Whole genome shotgun sequence of Pichia membranifaciens KS47-1.</title>
        <authorList>
            <person name="Konishi M."/>
            <person name="Ishida M."/>
            <person name="Arakawa T."/>
            <person name="Kato Y."/>
            <person name="Horiuchi J."/>
        </authorList>
    </citation>
    <scope>NUCLEOTIDE SEQUENCE [LARGE SCALE GENOMIC DNA]</scope>
    <source>
        <strain evidence="6 7">KS47-1</strain>
    </source>
</reference>
<dbReference type="OrthoDB" id="248320at2759"/>
<dbReference type="Pfam" id="PF16755">
    <property type="entry name" value="Beta-prop_NUP159_NUP214"/>
    <property type="match status" value="1"/>
</dbReference>
<evidence type="ECO:0000256" key="4">
    <source>
        <dbReference type="SAM" id="MobiDB-lite"/>
    </source>
</evidence>
<feature type="compositionally biased region" description="Polar residues" evidence="4">
    <location>
        <begin position="111"/>
        <end position="132"/>
    </location>
</feature>
<protein>
    <recommendedName>
        <fullName evidence="5">Nucleoporin Nup159/Nup146 N-terminal domain-containing protein</fullName>
    </recommendedName>
</protein>
<feature type="compositionally biased region" description="Polar residues" evidence="4">
    <location>
        <begin position="1142"/>
        <end position="1157"/>
    </location>
</feature>
<name>A0A1Q2YJJ9_9ASCO</name>
<dbReference type="GO" id="GO:0005634">
    <property type="term" value="C:nucleus"/>
    <property type="evidence" value="ECO:0007669"/>
    <property type="project" value="UniProtKB-SubCell"/>
</dbReference>
<feature type="compositionally biased region" description="Polar residues" evidence="4">
    <location>
        <begin position="373"/>
        <end position="394"/>
    </location>
</feature>
<feature type="compositionally biased region" description="Low complexity" evidence="4">
    <location>
        <begin position="133"/>
        <end position="147"/>
    </location>
</feature>
<dbReference type="Proteomes" id="UP000186136">
    <property type="component" value="Unassembled WGS sequence"/>
</dbReference>
<accession>A0A1Q2YJJ9</accession>
<sequence>MASFYTLILKDWSPKYPELFVSVGSKSIDIDFFLRNQTVELLNDSDRATMPMDDDSGDDDTPLGAVLDFTSTVKVQPSKNVDESGPWPRLAILTNRGQLVCWNLWAKTDASSNKPADLSKATSKPTNAKVQQSLSTSTKATSSSVPTFEAPPGAGVSNPFGSTTSSIFAQNSTFKTESNTTTSSIFGKNSNPFGQSPFMNSKKPEATTDTKQTSSFGFSSFASALPKSDASATSKSAAAPAAAPFGSTSFGSSFGKSAFGVNNFKMGGEPTPASATLTTSTTTNTSTSKAFSGKSGGFAAFSSTGSNNTSSPFGQFSKGTNSTVGLFDNIGKKDATTSSPFSQLSSDRVGGLFSGSTNTPSGLFGTKSESEQKSPFANLSSSTTSTPNAFTTNNSNLFRSATSKVLDAEKKESSPFGKLGFNSTLNTHTPAFTNNTKPTLSFETKQKIEELESDYEEEELEAESEKESEEESGISDDFDDAESFVDLADQTNSINESKIPSESASESALEHVPEISTPAIKPAFELSKPAAKPAFESYKPAAKPAFESSKPAVKPAFESSNPAAKPVFEPFKPAIKSEFLTSPQLANARAERLNTEVIRATNRLQKAPLPLDEQMDEYEFDFELNSNITAEKAIKNLLARSNVNFEGADKSYSDFIIGRAKYYDETVEDIDKMVADWEEKRFKEKDSEFKEAEELRQKERQKRLQLFLQKREKRDVALNEVKEGMKKISQTLSKEVERRRAEVAKLSEQRAIENEIDAKLREEEENYDKALKLMTAQMKEMSHLAEEQERLMTEDANNEAERLKALQEKTVTDNLKEEKDEQEEGQASKASDSFVNIIKTEAEHENGSSKPLTESNALEPESTGEEEVEQLDISSKDTNSTDEKEILDEEQEKSDERAVPLPESLSEPSGHGESTKETLCAQSSAQVDHNAKNANKLTNESANEVIDNSSKHTADELTEALAEKQDHASTDLEHISSYAGEAGAAFDIAQKQTTSNENFTKDDNDKSSTSSSEEESSVDSEEGQHFLPEGGQDKEANPNLNSPSNQEKNEGHIGYGSSENDIEQQMPKNVDNDEQFELVDKDGTTTKLPQTDDSNDVIGQTNDDNKNASSVKDIALASEAQNKKKPSKLTSMYAEKHEQVSDTEPSSKMATSLTPDPNVTLEKSTHTELSSSNVSTIPTLENSQTYTDYVYIESSIDAHADIEKTITTNANIVPDSVLAIPQYTTVSTEIEKMEMSKISNFEDDEVYFSKHYVPMNLPLLHARGKVTYPDSLELLPPLGKEMKRLVYDVFIDFDVLHKNIIAMNEYISDQSNSTLIFHTLEKSSGFSSFWRFFEAETVLQGLEKQAKVYSDLAKHYDGLDIDSSTLKKEIFTNFRKLSEYQDSLNKLTKKDLEFKRSYTNSNRPLSFENVKTRRNLREKVKVLQDIDRTVQSEVLILKSQIYPEQIVKHDRSINSVISSLQSNLYSHADTITSLSDRMKELKAVEEEPKRLSFEDEEVGNVGISDITNEPITKISVMFTRISAQRSLADILKKKANTNRYISL</sequence>
<keyword evidence="7" id="KW-1185">Reference proteome</keyword>
<dbReference type="InterPro" id="IPR015943">
    <property type="entry name" value="WD40/YVTN_repeat-like_dom_sf"/>
</dbReference>